<keyword evidence="2" id="KW-1133">Transmembrane helix</keyword>
<evidence type="ECO:0000256" key="2">
    <source>
        <dbReference type="SAM" id="Phobius"/>
    </source>
</evidence>
<evidence type="ECO:0000313" key="4">
    <source>
        <dbReference type="Proteomes" id="UP000218231"/>
    </source>
</evidence>
<keyword evidence="2" id="KW-0472">Membrane</keyword>
<dbReference type="OrthoDB" id="5823005at2759"/>
<protein>
    <submittedName>
        <fullName evidence="3">Uncharacterized protein</fullName>
    </submittedName>
</protein>
<evidence type="ECO:0000313" key="3">
    <source>
        <dbReference type="EMBL" id="PAV59426.1"/>
    </source>
</evidence>
<sequence>MSQFGSSSDESDHEEHSRKKSFGSTSSVEYVDMPNFSNRCRSFLIRLVISMIVIGACTGAIVWSIEENETGSDVTPHDASINFTVFINQYTGKDGTFTVTYRKANGEENTGPGEHKIHSSFWYQSHTNEVLVHKLNENMTIYAMSTHSFWYKNDGISSPSCTYDPRMNYYAYINNLGMTSLTREHSEIESTKHHTRVYIYQGNPNEVAIIGTRQRAFLVTTYADSVNGVLLGWDTYFASDMNSDTVYEMSYWYDNMIASEPSSHLMVPPKECVPSDQAKV</sequence>
<accession>A0A2A2JCE7</accession>
<keyword evidence="2" id="KW-0812">Transmembrane</keyword>
<feature type="transmembrane region" description="Helical" evidence="2">
    <location>
        <begin position="43"/>
        <end position="65"/>
    </location>
</feature>
<feature type="region of interest" description="Disordered" evidence="1">
    <location>
        <begin position="1"/>
        <end position="24"/>
    </location>
</feature>
<proteinExistence type="predicted"/>
<dbReference type="Proteomes" id="UP000218231">
    <property type="component" value="Unassembled WGS sequence"/>
</dbReference>
<dbReference type="EMBL" id="LIAE01010526">
    <property type="protein sequence ID" value="PAV59426.1"/>
    <property type="molecule type" value="Genomic_DNA"/>
</dbReference>
<name>A0A2A2JCE7_9BILA</name>
<comment type="caution">
    <text evidence="3">The sequence shown here is derived from an EMBL/GenBank/DDBJ whole genome shotgun (WGS) entry which is preliminary data.</text>
</comment>
<keyword evidence="4" id="KW-1185">Reference proteome</keyword>
<organism evidence="3 4">
    <name type="scientific">Diploscapter pachys</name>
    <dbReference type="NCBI Taxonomy" id="2018661"/>
    <lineage>
        <taxon>Eukaryota</taxon>
        <taxon>Metazoa</taxon>
        <taxon>Ecdysozoa</taxon>
        <taxon>Nematoda</taxon>
        <taxon>Chromadorea</taxon>
        <taxon>Rhabditida</taxon>
        <taxon>Rhabditina</taxon>
        <taxon>Rhabditomorpha</taxon>
        <taxon>Rhabditoidea</taxon>
        <taxon>Rhabditidae</taxon>
        <taxon>Diploscapter</taxon>
    </lineage>
</organism>
<reference evidence="3 4" key="1">
    <citation type="journal article" date="2017" name="Curr. Biol.">
        <title>Genome architecture and evolution of a unichromosomal asexual nematode.</title>
        <authorList>
            <person name="Fradin H."/>
            <person name="Zegar C."/>
            <person name="Gutwein M."/>
            <person name="Lucas J."/>
            <person name="Kovtun M."/>
            <person name="Corcoran D."/>
            <person name="Baugh L.R."/>
            <person name="Kiontke K."/>
            <person name="Gunsalus K."/>
            <person name="Fitch D.H."/>
            <person name="Piano F."/>
        </authorList>
    </citation>
    <scope>NUCLEOTIDE SEQUENCE [LARGE SCALE GENOMIC DNA]</scope>
    <source>
        <strain evidence="3">PF1309</strain>
    </source>
</reference>
<gene>
    <name evidence="3" type="ORF">WR25_13537</name>
</gene>
<evidence type="ECO:0000256" key="1">
    <source>
        <dbReference type="SAM" id="MobiDB-lite"/>
    </source>
</evidence>
<dbReference type="AlphaFoldDB" id="A0A2A2JCE7"/>